<dbReference type="PANTHER" id="PTHR24274">
    <property type="entry name" value="CILIA- AND FLAGELLA-ASSOCIATED PROTEIN 161"/>
    <property type="match status" value="1"/>
</dbReference>
<dbReference type="KEGG" id="nfu:107388828"/>
<dbReference type="Pfam" id="PF24569">
    <property type="entry name" value="CFAP161"/>
    <property type="match status" value="1"/>
</dbReference>
<evidence type="ECO:0008006" key="2">
    <source>
        <dbReference type="Google" id="ProtNLM"/>
    </source>
</evidence>
<dbReference type="OrthoDB" id="2126411at2759"/>
<dbReference type="GO" id="GO:0031514">
    <property type="term" value="C:motile cilium"/>
    <property type="evidence" value="ECO:0007669"/>
    <property type="project" value="TreeGrafter"/>
</dbReference>
<organism evidence="1">
    <name type="scientific">Nothobranchius furzeri</name>
    <name type="common">Turquoise killifish</name>
    <dbReference type="NCBI Taxonomy" id="105023"/>
    <lineage>
        <taxon>Eukaryota</taxon>
        <taxon>Metazoa</taxon>
        <taxon>Chordata</taxon>
        <taxon>Craniata</taxon>
        <taxon>Vertebrata</taxon>
        <taxon>Euteleostomi</taxon>
        <taxon>Actinopterygii</taxon>
        <taxon>Neopterygii</taxon>
        <taxon>Teleostei</taxon>
        <taxon>Neoteleostei</taxon>
        <taxon>Acanthomorphata</taxon>
        <taxon>Ovalentaria</taxon>
        <taxon>Atherinomorphae</taxon>
        <taxon>Cyprinodontiformes</taxon>
        <taxon>Nothobranchiidae</taxon>
        <taxon>Nothobranchius</taxon>
    </lineage>
</organism>
<dbReference type="InterPro" id="IPR036300">
    <property type="entry name" value="MIR_dom_sf"/>
</dbReference>
<proteinExistence type="predicted"/>
<dbReference type="SUPFAM" id="SSF82109">
    <property type="entry name" value="MIR domain"/>
    <property type="match status" value="1"/>
</dbReference>
<reference evidence="1" key="2">
    <citation type="submission" date="2016-06" db="EMBL/GenBank/DDBJ databases">
        <title>The genome of a short-lived fish provides insights into sex chromosome evolution and the genetic control of aging.</title>
        <authorList>
            <person name="Reichwald K."/>
            <person name="Felder M."/>
            <person name="Petzold A."/>
            <person name="Koch P."/>
            <person name="Groth M."/>
            <person name="Platzer M."/>
        </authorList>
    </citation>
    <scope>NUCLEOTIDE SEQUENCE</scope>
    <source>
        <tissue evidence="1">Brain</tissue>
    </source>
</reference>
<dbReference type="InterPro" id="IPR055325">
    <property type="entry name" value="CF161"/>
</dbReference>
<dbReference type="OMA" id="IIHCKTN"/>
<name>A0A1A7ZG06_NOTFU</name>
<dbReference type="EMBL" id="HADY01002525">
    <property type="protein sequence ID" value="SBP41010.1"/>
    <property type="molecule type" value="Transcribed_RNA"/>
</dbReference>
<accession>A0A1A7ZG06</accession>
<dbReference type="Gene3D" id="2.80.10.50">
    <property type="match status" value="1"/>
</dbReference>
<dbReference type="GO" id="GO:0060271">
    <property type="term" value="P:cilium assembly"/>
    <property type="evidence" value="ECO:0007669"/>
    <property type="project" value="TreeGrafter"/>
</dbReference>
<dbReference type="PANTHER" id="PTHR24274:SF1">
    <property type="entry name" value="CILIA- AND FLAGELLA-ASSOCIATED PROTEIN 161"/>
    <property type="match status" value="1"/>
</dbReference>
<reference evidence="1" key="1">
    <citation type="submission" date="2016-05" db="EMBL/GenBank/DDBJ databases">
        <authorList>
            <person name="Lavstsen T."/>
            <person name="Jespersen J.S."/>
        </authorList>
    </citation>
    <scope>NUCLEOTIDE SEQUENCE</scope>
    <source>
        <tissue evidence="1">Brain</tissue>
    </source>
</reference>
<evidence type="ECO:0000313" key="1">
    <source>
        <dbReference type="EMBL" id="SBP41010.1"/>
    </source>
</evidence>
<protein>
    <recommendedName>
        <fullName evidence="2">Cilia and flagella associated protein 161</fullName>
    </recommendedName>
</protein>
<sequence length="298" mass="33935">MAHARRSRSLKGNWFEDRVLDEDSRKDYLEKKERGELLSQQIDLLKWNILQPVNLLVTKDGEVHFGDVVMLMNKGGEHRSRSILSINANLESLIKNPSPAIKSPCGVSAGRVIQPSTRNAFIVTSVDGSAEGSTLRFEQKFALRATSGFARGLYLTSALKNFQKFAEKSGLQAVYLNDSHSPLSWWRIVHFDPEERLEYKDQPVPADEKVLLFHCWTNKALAVMEDQVIWTIYGNEYEVTAHTFLDSHKVERDNNHWILCTKVPPEDERAPSDALAINIHNQELTQPHSGTPNQYLQQ</sequence>
<dbReference type="AlphaFoldDB" id="A0A1A7ZG06"/>
<gene>
    <name evidence="1" type="primary">Nfu_g_1_008276</name>
</gene>